<evidence type="ECO:0000313" key="7">
    <source>
        <dbReference type="Proteomes" id="UP000282654"/>
    </source>
</evidence>
<comment type="caution">
    <text evidence="6">The sequence shown here is derived from an EMBL/GenBank/DDBJ whole genome shotgun (WGS) entry which is preliminary data.</text>
</comment>
<comment type="similarity">
    <text evidence="1 5">Belongs to the universal ribosomal protein uL10 family.</text>
</comment>
<dbReference type="InterPro" id="IPR001790">
    <property type="entry name" value="Ribosomal_uL10"/>
</dbReference>
<dbReference type="AlphaFoldDB" id="A0A3N5B2F5"/>
<dbReference type="GO" id="GO:0070180">
    <property type="term" value="F:large ribosomal subunit rRNA binding"/>
    <property type="evidence" value="ECO:0007669"/>
    <property type="project" value="UniProtKB-UniRule"/>
</dbReference>
<keyword evidence="5" id="KW-0694">RNA-binding</keyword>
<dbReference type="OrthoDB" id="9808307at2"/>
<evidence type="ECO:0000256" key="2">
    <source>
        <dbReference type="ARBA" id="ARBA00022980"/>
    </source>
</evidence>
<comment type="subunit">
    <text evidence="5">Part of the ribosomal stalk of the 50S ribosomal subunit. The N-terminus interacts with L11 and the large rRNA to form the base of the stalk. The C-terminus forms an elongated spine to which L12 dimers bind in a sequential fashion forming a multimeric L10(L12)X complex.</text>
</comment>
<keyword evidence="7" id="KW-1185">Reference proteome</keyword>
<dbReference type="InterPro" id="IPR022973">
    <property type="entry name" value="Ribosomal_uL10_bac"/>
</dbReference>
<keyword evidence="3 5" id="KW-0687">Ribonucleoprotein</keyword>
<dbReference type="Proteomes" id="UP000282654">
    <property type="component" value="Unassembled WGS sequence"/>
</dbReference>
<evidence type="ECO:0000313" key="6">
    <source>
        <dbReference type="EMBL" id="RPF42952.1"/>
    </source>
</evidence>
<dbReference type="InterPro" id="IPR047865">
    <property type="entry name" value="Ribosomal_uL10_bac_type"/>
</dbReference>
<dbReference type="HAMAP" id="MF_00362">
    <property type="entry name" value="Ribosomal_uL10"/>
    <property type="match status" value="1"/>
</dbReference>
<dbReference type="PANTHER" id="PTHR11560">
    <property type="entry name" value="39S RIBOSOMAL PROTEIN L10, MITOCHONDRIAL"/>
    <property type="match status" value="1"/>
</dbReference>
<evidence type="ECO:0000256" key="5">
    <source>
        <dbReference type="HAMAP-Rule" id="MF_00362"/>
    </source>
</evidence>
<organism evidence="6 7">
    <name type="scientific">Thermodesulfitimonas autotrophica</name>
    <dbReference type="NCBI Taxonomy" id="1894989"/>
    <lineage>
        <taxon>Bacteria</taxon>
        <taxon>Bacillati</taxon>
        <taxon>Bacillota</taxon>
        <taxon>Clostridia</taxon>
        <taxon>Thermoanaerobacterales</taxon>
        <taxon>Thermoanaerobacteraceae</taxon>
        <taxon>Thermodesulfitimonas</taxon>
    </lineage>
</organism>
<dbReference type="NCBIfam" id="NF000955">
    <property type="entry name" value="PRK00099.1-1"/>
    <property type="match status" value="1"/>
</dbReference>
<dbReference type="Gene3D" id="6.10.250.290">
    <property type="match status" value="1"/>
</dbReference>
<dbReference type="EMBL" id="RKRE01000003">
    <property type="protein sequence ID" value="RPF42952.1"/>
    <property type="molecule type" value="Genomic_DNA"/>
</dbReference>
<dbReference type="GO" id="GO:0006412">
    <property type="term" value="P:translation"/>
    <property type="evidence" value="ECO:0007669"/>
    <property type="project" value="UniProtKB-UniRule"/>
</dbReference>
<dbReference type="SUPFAM" id="SSF160369">
    <property type="entry name" value="Ribosomal protein L10-like"/>
    <property type="match status" value="1"/>
</dbReference>
<protein>
    <recommendedName>
        <fullName evidence="4 5">Large ribosomal subunit protein uL10</fullName>
    </recommendedName>
</protein>
<keyword evidence="2 5" id="KW-0689">Ribosomal protein</keyword>
<evidence type="ECO:0000256" key="3">
    <source>
        <dbReference type="ARBA" id="ARBA00023274"/>
    </source>
</evidence>
<sequence>MLPVREEKKAVVEELTQKLKEARAVFVTDYKGIPVAQLTELRRRLRAAESSFRVSKNTLTRIAAHEAGVADLVPMLEGQVALTFSFGDPASAAKVLNEFTREFKMLEIKGGLLQGRPLTSDQVKALAELPPYEVMIARVVGGIKAPLYGLVGVLSGPIRNLVYVLKAIEEKKAAS</sequence>
<dbReference type="GO" id="GO:1990904">
    <property type="term" value="C:ribonucleoprotein complex"/>
    <property type="evidence" value="ECO:0007669"/>
    <property type="project" value="UniProtKB-KW"/>
</dbReference>
<dbReference type="CDD" id="cd05797">
    <property type="entry name" value="Ribosomal_L10"/>
    <property type="match status" value="1"/>
</dbReference>
<evidence type="ECO:0000256" key="4">
    <source>
        <dbReference type="ARBA" id="ARBA00035202"/>
    </source>
</evidence>
<dbReference type="Pfam" id="PF00466">
    <property type="entry name" value="Ribosomal_L10"/>
    <property type="match status" value="1"/>
</dbReference>
<dbReference type="Gene3D" id="3.30.70.1730">
    <property type="match status" value="1"/>
</dbReference>
<dbReference type="RefSeq" id="WP_123931702.1">
    <property type="nucleotide sequence ID" value="NZ_DAITJO010000071.1"/>
</dbReference>
<evidence type="ECO:0000256" key="1">
    <source>
        <dbReference type="ARBA" id="ARBA00008889"/>
    </source>
</evidence>
<gene>
    <name evidence="5" type="primary">rplJ</name>
    <name evidence="6" type="ORF">EDD75_2070</name>
</gene>
<reference evidence="6 7" key="1">
    <citation type="submission" date="2018-11" db="EMBL/GenBank/DDBJ databases">
        <title>Genomic Encyclopedia of Type Strains, Phase IV (KMG-IV): sequencing the most valuable type-strain genomes for metagenomic binning, comparative biology and taxonomic classification.</title>
        <authorList>
            <person name="Goeker M."/>
        </authorList>
    </citation>
    <scope>NUCLEOTIDE SEQUENCE [LARGE SCALE GENOMIC DNA]</scope>
    <source>
        <strain evidence="6 7">DSM 102936</strain>
    </source>
</reference>
<dbReference type="InterPro" id="IPR043141">
    <property type="entry name" value="Ribosomal_uL10-like_sf"/>
</dbReference>
<proteinExistence type="inferred from homology"/>
<accession>A0A3N5B2F5</accession>
<keyword evidence="5" id="KW-0699">rRNA-binding</keyword>
<dbReference type="GO" id="GO:0005840">
    <property type="term" value="C:ribosome"/>
    <property type="evidence" value="ECO:0007669"/>
    <property type="project" value="UniProtKB-KW"/>
</dbReference>
<comment type="function">
    <text evidence="5">Forms part of the ribosomal stalk, playing a central role in the interaction of the ribosome with GTP-bound translation factors.</text>
</comment>
<name>A0A3N5B2F5_9THEO</name>